<dbReference type="AlphaFoldDB" id="A0A0L0UNC2"/>
<comment type="caution">
    <text evidence="2">The sequence shown here is derived from an EMBL/GenBank/DDBJ whole genome shotgun (WGS) entry which is preliminary data.</text>
</comment>
<evidence type="ECO:0000313" key="2">
    <source>
        <dbReference type="EMBL" id="KNE88274.1"/>
    </source>
</evidence>
<proteinExistence type="predicted"/>
<reference evidence="3" key="1">
    <citation type="submission" date="2014-03" db="EMBL/GenBank/DDBJ databases">
        <title>The Genome Sequence of Puccinia striiformis f. sp. tritici PST-78.</title>
        <authorList>
            <consortium name="The Broad Institute Genome Sequencing Platform"/>
            <person name="Cuomo C."/>
            <person name="Hulbert S."/>
            <person name="Chen X."/>
            <person name="Walker B."/>
            <person name="Young S.K."/>
            <person name="Zeng Q."/>
            <person name="Gargeya S."/>
            <person name="Fitzgerald M."/>
            <person name="Haas B."/>
            <person name="Abouelleil A."/>
            <person name="Alvarado L."/>
            <person name="Arachchi H.M."/>
            <person name="Berlin A.M."/>
            <person name="Chapman S.B."/>
            <person name="Goldberg J."/>
            <person name="Griggs A."/>
            <person name="Gujja S."/>
            <person name="Hansen M."/>
            <person name="Howarth C."/>
            <person name="Imamovic A."/>
            <person name="Larimer J."/>
            <person name="McCowan C."/>
            <person name="Montmayeur A."/>
            <person name="Murphy C."/>
            <person name="Neiman D."/>
            <person name="Pearson M."/>
            <person name="Priest M."/>
            <person name="Roberts A."/>
            <person name="Saif S."/>
            <person name="Shea T."/>
            <person name="Sisk P."/>
            <person name="Sykes S."/>
            <person name="Wortman J."/>
            <person name="Nusbaum C."/>
            <person name="Birren B."/>
        </authorList>
    </citation>
    <scope>NUCLEOTIDE SEQUENCE [LARGE SCALE GENOMIC DNA]</scope>
    <source>
        <strain evidence="3">race PST-78</strain>
    </source>
</reference>
<gene>
    <name evidence="2" type="ORF">PSTG_18325</name>
</gene>
<name>A0A0L0UNC2_9BASI</name>
<sequence length="49" mass="5572">MDEACSFWKISPNTCYAWIKAGRLRAGRTGANASPQSQRECGWRARRRA</sequence>
<accession>A0A0L0UNC2</accession>
<organism evidence="2 3">
    <name type="scientific">Puccinia striiformis f. sp. tritici PST-78</name>
    <dbReference type="NCBI Taxonomy" id="1165861"/>
    <lineage>
        <taxon>Eukaryota</taxon>
        <taxon>Fungi</taxon>
        <taxon>Dikarya</taxon>
        <taxon>Basidiomycota</taxon>
        <taxon>Pucciniomycotina</taxon>
        <taxon>Pucciniomycetes</taxon>
        <taxon>Pucciniales</taxon>
        <taxon>Pucciniaceae</taxon>
        <taxon>Puccinia</taxon>
    </lineage>
</organism>
<dbReference type="Proteomes" id="UP000054564">
    <property type="component" value="Unassembled WGS sequence"/>
</dbReference>
<evidence type="ECO:0000256" key="1">
    <source>
        <dbReference type="SAM" id="MobiDB-lite"/>
    </source>
</evidence>
<evidence type="ECO:0000313" key="3">
    <source>
        <dbReference type="Proteomes" id="UP000054564"/>
    </source>
</evidence>
<protein>
    <recommendedName>
        <fullName evidence="4">Helix-turn-helix domain-containing protein</fullName>
    </recommendedName>
</protein>
<evidence type="ECO:0008006" key="4">
    <source>
        <dbReference type="Google" id="ProtNLM"/>
    </source>
</evidence>
<keyword evidence="3" id="KW-1185">Reference proteome</keyword>
<dbReference type="EMBL" id="AJIL01002571">
    <property type="protein sequence ID" value="KNE88274.1"/>
    <property type="molecule type" value="Genomic_DNA"/>
</dbReference>
<feature type="region of interest" description="Disordered" evidence="1">
    <location>
        <begin position="28"/>
        <end position="49"/>
    </location>
</feature>